<comment type="similarity">
    <text evidence="1">Belongs to the peptidase A1 family.</text>
</comment>
<feature type="chain" id="PRO_5044851673" description="Peptidase A1 domain-containing protein" evidence="5">
    <location>
        <begin position="23"/>
        <end position="362"/>
    </location>
</feature>
<dbReference type="AlphaFoldDB" id="A0ABD3MCA4"/>
<feature type="compositionally biased region" description="Pro residues" evidence="4">
    <location>
        <begin position="79"/>
        <end position="89"/>
    </location>
</feature>
<feature type="region of interest" description="Disordered" evidence="4">
    <location>
        <begin position="290"/>
        <end position="314"/>
    </location>
</feature>
<dbReference type="InterPro" id="IPR001969">
    <property type="entry name" value="Aspartic_peptidase_AS"/>
</dbReference>
<dbReference type="Pfam" id="PF00026">
    <property type="entry name" value="Asp"/>
    <property type="match status" value="1"/>
</dbReference>
<evidence type="ECO:0000256" key="2">
    <source>
        <dbReference type="ARBA" id="ARBA00022670"/>
    </source>
</evidence>
<feature type="compositionally biased region" description="Basic and acidic residues" evidence="4">
    <location>
        <begin position="290"/>
        <end position="313"/>
    </location>
</feature>
<feature type="region of interest" description="Disordered" evidence="4">
    <location>
        <begin position="64"/>
        <end position="89"/>
    </location>
</feature>
<keyword evidence="3" id="KW-0378">Hydrolase</keyword>
<keyword evidence="2" id="KW-0645">Protease</keyword>
<keyword evidence="5" id="KW-0732">Signal</keyword>
<feature type="signal peptide" evidence="5">
    <location>
        <begin position="1"/>
        <end position="22"/>
    </location>
</feature>
<dbReference type="PANTHER" id="PTHR47966">
    <property type="entry name" value="BETA-SITE APP-CLEAVING ENZYME, ISOFORM A-RELATED"/>
    <property type="match status" value="1"/>
</dbReference>
<dbReference type="PANTHER" id="PTHR47966:SF51">
    <property type="entry name" value="BETA-SITE APP-CLEAVING ENZYME, ISOFORM A-RELATED"/>
    <property type="match status" value="1"/>
</dbReference>
<comment type="caution">
    <text evidence="7">The sequence shown here is derived from an EMBL/GenBank/DDBJ whole genome shotgun (WGS) entry which is preliminary data.</text>
</comment>
<evidence type="ECO:0000256" key="4">
    <source>
        <dbReference type="SAM" id="MobiDB-lite"/>
    </source>
</evidence>
<dbReference type="FunFam" id="2.40.70.10:FF:000008">
    <property type="entry name" value="Cathepsin D"/>
    <property type="match status" value="1"/>
</dbReference>
<dbReference type="PROSITE" id="PS00141">
    <property type="entry name" value="ASP_PROTEASE"/>
    <property type="match status" value="1"/>
</dbReference>
<proteinExistence type="inferred from homology"/>
<protein>
    <recommendedName>
        <fullName evidence="6">Peptidase A1 domain-containing protein</fullName>
    </recommendedName>
</protein>
<gene>
    <name evidence="7" type="ORF">ACHAW5_004250</name>
</gene>
<dbReference type="GO" id="GO:0006508">
    <property type="term" value="P:proteolysis"/>
    <property type="evidence" value="ECO:0007669"/>
    <property type="project" value="UniProtKB-KW"/>
</dbReference>
<evidence type="ECO:0000259" key="6">
    <source>
        <dbReference type="PROSITE" id="PS51767"/>
    </source>
</evidence>
<evidence type="ECO:0000256" key="1">
    <source>
        <dbReference type="ARBA" id="ARBA00007447"/>
    </source>
</evidence>
<accession>A0ABD3MCA4</accession>
<sequence length="362" mass="39704">MLFRSLAVASALSLASPLAAHASRGEEDRDGGNLVRMKLTRRSNHEMVAQFLQRENDALRLAMTSSSGKKGGDERDESPSPPLLPPPPAVASFAEEDRPRRLSRPEQVATAAAVAVVEAKSENVIIKDYSNAQYYGTIKIGSPPQKFTVIFDTGSSNLWVPKVNCKNCGYWFINGGKSKYDEAKSSSFQKDGSDFHIQYGSGDVHGYFSVDHVTLAEDIIVKDQKFAEVDDAGGLGVGYVMGKFDGILGLGFEGLALGGATTVFKNAIDQDAVSRSMFAFYLGDEMDARRAGEGPRHTERRHLPLRDDGDGHPQRTAVDIGRRVHAPVLHHFRLRRPKGRIRHAEVRGAFCRVVFFQWGGGR</sequence>
<evidence type="ECO:0000256" key="5">
    <source>
        <dbReference type="SAM" id="SignalP"/>
    </source>
</evidence>
<dbReference type="SUPFAM" id="SSF50630">
    <property type="entry name" value="Acid proteases"/>
    <property type="match status" value="1"/>
</dbReference>
<keyword evidence="3" id="KW-0064">Aspartyl protease</keyword>
<dbReference type="PROSITE" id="PS51767">
    <property type="entry name" value="PEPTIDASE_A1"/>
    <property type="match status" value="1"/>
</dbReference>
<organism evidence="7 8">
    <name type="scientific">Stephanodiscus triporus</name>
    <dbReference type="NCBI Taxonomy" id="2934178"/>
    <lineage>
        <taxon>Eukaryota</taxon>
        <taxon>Sar</taxon>
        <taxon>Stramenopiles</taxon>
        <taxon>Ochrophyta</taxon>
        <taxon>Bacillariophyta</taxon>
        <taxon>Coscinodiscophyceae</taxon>
        <taxon>Thalassiosirophycidae</taxon>
        <taxon>Stephanodiscales</taxon>
        <taxon>Stephanodiscaceae</taxon>
        <taxon>Stephanodiscus</taxon>
    </lineage>
</organism>
<evidence type="ECO:0000313" key="7">
    <source>
        <dbReference type="EMBL" id="KAL3761686.1"/>
    </source>
</evidence>
<name>A0ABD3MCA4_9STRA</name>
<evidence type="ECO:0000256" key="3">
    <source>
        <dbReference type="ARBA" id="ARBA00022750"/>
    </source>
</evidence>
<dbReference type="EMBL" id="JALLAZ020001846">
    <property type="protein sequence ID" value="KAL3761686.1"/>
    <property type="molecule type" value="Genomic_DNA"/>
</dbReference>
<keyword evidence="8" id="KW-1185">Reference proteome</keyword>
<evidence type="ECO:0000313" key="8">
    <source>
        <dbReference type="Proteomes" id="UP001530315"/>
    </source>
</evidence>
<dbReference type="Proteomes" id="UP001530315">
    <property type="component" value="Unassembled WGS sequence"/>
</dbReference>
<dbReference type="InterPro" id="IPR033121">
    <property type="entry name" value="PEPTIDASE_A1"/>
</dbReference>
<dbReference type="InterPro" id="IPR021109">
    <property type="entry name" value="Peptidase_aspartic_dom_sf"/>
</dbReference>
<reference evidence="7 8" key="1">
    <citation type="submission" date="2024-10" db="EMBL/GenBank/DDBJ databases">
        <title>Updated reference genomes for cyclostephanoid diatoms.</title>
        <authorList>
            <person name="Roberts W.R."/>
            <person name="Alverson A.J."/>
        </authorList>
    </citation>
    <scope>NUCLEOTIDE SEQUENCE [LARGE SCALE GENOMIC DNA]</scope>
    <source>
        <strain evidence="7 8">AJA276-08</strain>
    </source>
</reference>
<dbReference type="InterPro" id="IPR001461">
    <property type="entry name" value="Aspartic_peptidase_A1"/>
</dbReference>
<feature type="domain" description="Peptidase A1" evidence="6">
    <location>
        <begin position="134"/>
        <end position="362"/>
    </location>
</feature>
<dbReference type="Gene3D" id="2.40.70.10">
    <property type="entry name" value="Acid Proteases"/>
    <property type="match status" value="1"/>
</dbReference>
<dbReference type="GO" id="GO:0004190">
    <property type="term" value="F:aspartic-type endopeptidase activity"/>
    <property type="evidence" value="ECO:0007669"/>
    <property type="project" value="UniProtKB-KW"/>
</dbReference>